<comment type="similarity">
    <text evidence="2">Belongs to the class-I pyridoxal-phosphate-dependent aminotransferase family.</text>
</comment>
<dbReference type="InterPro" id="IPR015424">
    <property type="entry name" value="PyrdxlP-dep_Trfase"/>
</dbReference>
<dbReference type="Gene3D" id="3.90.1150.10">
    <property type="entry name" value="Aspartate Aminotransferase, domain 1"/>
    <property type="match status" value="1"/>
</dbReference>
<keyword evidence="4" id="KW-0808">Transferase</keyword>
<dbReference type="InterPro" id="IPR015422">
    <property type="entry name" value="PyrdxlP-dep_Trfase_small"/>
</dbReference>
<dbReference type="PANTHER" id="PTHR46383">
    <property type="entry name" value="ASPARTATE AMINOTRANSFERASE"/>
    <property type="match status" value="1"/>
</dbReference>
<dbReference type="InterPro" id="IPR015421">
    <property type="entry name" value="PyrdxlP-dep_Trfase_major"/>
</dbReference>
<sequence>MNLFAERNSRIETENAFKVGPHIVRVEQQKCAVIKLNLGEPDFSVPQHIKAEIKRQLDLDNTHYCDPKGLLSLRQAICYQINETRGLKTNPEQVVVFPGGKPSIGLAQQVYCEPGDEVIYPSPGFPIYESFIRYVRAIPVPLHLEESANFTFSPEQLENLITPRTKLIYLNFPSNPTGGVAGKALLEATAKVILERCHPNVRVYSDEIYENIIFDAQQHRSISSVPEMEERTIIAGGFSKTYAWTGGRIGYAVFPTVKEADVFKTLNINYFSCVPPYNQEAAKEALENPLSKAAVKEMVETFEARRNLIWLKINEIPGFTCQKPGGAFYLFPNISGVCENLGLIEKHQRLSKEQQSSPDYIFQMFALYEHQVAVLDRKSFGQIGADGKYFLRLSIAADQAVLEEGVRRLKAASEDLSGLDKFLKERPDLIPA</sequence>
<dbReference type="GO" id="GO:0006520">
    <property type="term" value="P:amino acid metabolic process"/>
    <property type="evidence" value="ECO:0007669"/>
    <property type="project" value="InterPro"/>
</dbReference>
<gene>
    <name evidence="7" type="ORF">METZ01_LOCUS23881</name>
</gene>
<name>A0A381PYG7_9ZZZZ</name>
<comment type="cofactor">
    <cofactor evidence="1">
        <name>pyridoxal 5'-phosphate</name>
        <dbReference type="ChEBI" id="CHEBI:597326"/>
    </cofactor>
</comment>
<dbReference type="GO" id="GO:0030170">
    <property type="term" value="F:pyridoxal phosphate binding"/>
    <property type="evidence" value="ECO:0007669"/>
    <property type="project" value="InterPro"/>
</dbReference>
<feature type="domain" description="Aminotransferase class I/classII large" evidence="6">
    <location>
        <begin position="33"/>
        <end position="409"/>
    </location>
</feature>
<dbReference type="Pfam" id="PF00155">
    <property type="entry name" value="Aminotran_1_2"/>
    <property type="match status" value="1"/>
</dbReference>
<dbReference type="InterPro" id="IPR050596">
    <property type="entry name" value="AspAT/PAT-like"/>
</dbReference>
<proteinExistence type="inferred from homology"/>
<dbReference type="GO" id="GO:0008483">
    <property type="term" value="F:transaminase activity"/>
    <property type="evidence" value="ECO:0007669"/>
    <property type="project" value="UniProtKB-KW"/>
</dbReference>
<dbReference type="SUPFAM" id="SSF53383">
    <property type="entry name" value="PLP-dependent transferases"/>
    <property type="match status" value="1"/>
</dbReference>
<evidence type="ECO:0000256" key="2">
    <source>
        <dbReference type="ARBA" id="ARBA00007441"/>
    </source>
</evidence>
<evidence type="ECO:0000259" key="6">
    <source>
        <dbReference type="Pfam" id="PF00155"/>
    </source>
</evidence>
<keyword evidence="3" id="KW-0032">Aminotransferase</keyword>
<reference evidence="7" key="1">
    <citation type="submission" date="2018-05" db="EMBL/GenBank/DDBJ databases">
        <authorList>
            <person name="Lanie J.A."/>
            <person name="Ng W.-L."/>
            <person name="Kazmierczak K.M."/>
            <person name="Andrzejewski T.M."/>
            <person name="Davidsen T.M."/>
            <person name="Wayne K.J."/>
            <person name="Tettelin H."/>
            <person name="Glass J.I."/>
            <person name="Rusch D."/>
            <person name="Podicherti R."/>
            <person name="Tsui H.-C.T."/>
            <person name="Winkler M.E."/>
        </authorList>
    </citation>
    <scope>NUCLEOTIDE SEQUENCE</scope>
</reference>
<dbReference type="AlphaFoldDB" id="A0A381PYG7"/>
<dbReference type="InterPro" id="IPR004839">
    <property type="entry name" value="Aminotransferase_I/II_large"/>
</dbReference>
<dbReference type="CDD" id="cd00609">
    <property type="entry name" value="AAT_like"/>
    <property type="match status" value="1"/>
</dbReference>
<dbReference type="PANTHER" id="PTHR46383:SF1">
    <property type="entry name" value="ASPARTATE AMINOTRANSFERASE"/>
    <property type="match status" value="1"/>
</dbReference>
<evidence type="ECO:0000256" key="3">
    <source>
        <dbReference type="ARBA" id="ARBA00022576"/>
    </source>
</evidence>
<dbReference type="Gene3D" id="3.40.640.10">
    <property type="entry name" value="Type I PLP-dependent aspartate aminotransferase-like (Major domain)"/>
    <property type="match status" value="1"/>
</dbReference>
<dbReference type="EMBL" id="UINC01001108">
    <property type="protein sequence ID" value="SUZ71027.1"/>
    <property type="molecule type" value="Genomic_DNA"/>
</dbReference>
<protein>
    <recommendedName>
        <fullName evidence="6">Aminotransferase class I/classII large domain-containing protein</fullName>
    </recommendedName>
</protein>
<accession>A0A381PYG7</accession>
<evidence type="ECO:0000256" key="5">
    <source>
        <dbReference type="ARBA" id="ARBA00022898"/>
    </source>
</evidence>
<evidence type="ECO:0000313" key="7">
    <source>
        <dbReference type="EMBL" id="SUZ71027.1"/>
    </source>
</evidence>
<organism evidence="7">
    <name type="scientific">marine metagenome</name>
    <dbReference type="NCBI Taxonomy" id="408172"/>
    <lineage>
        <taxon>unclassified sequences</taxon>
        <taxon>metagenomes</taxon>
        <taxon>ecological metagenomes</taxon>
    </lineage>
</organism>
<evidence type="ECO:0000256" key="4">
    <source>
        <dbReference type="ARBA" id="ARBA00022679"/>
    </source>
</evidence>
<keyword evidence="5" id="KW-0663">Pyridoxal phosphate</keyword>
<evidence type="ECO:0000256" key="1">
    <source>
        <dbReference type="ARBA" id="ARBA00001933"/>
    </source>
</evidence>